<sequence length="93" mass="10186">MASTSLMVAMAVMVASLRGSVDDWLTEILPSDLLFRVESGALTPRPGPGSPRRPELAPSCSRRPCPCGSRPTCRPWCCWCGRWIAPGRRPTCR</sequence>
<evidence type="ECO:0000313" key="1">
    <source>
        <dbReference type="EMBL" id="QQZ48864.1"/>
    </source>
</evidence>
<proteinExistence type="predicted"/>
<protein>
    <submittedName>
        <fullName evidence="1">Uncharacterized protein</fullName>
    </submittedName>
</protein>
<reference evidence="1" key="1">
    <citation type="submission" date="2021-01" db="EMBL/GenBank/DDBJ databases">
        <title>Genome sequence of Phenylobacterium sp. 20VBR1 isolated from a valley glaceir, Ny-Alesund, Svalbard.</title>
        <authorList>
            <person name="Thomas F.A."/>
            <person name="Krishnan K.P."/>
            <person name="Sinha R.K."/>
        </authorList>
    </citation>
    <scope>NUCLEOTIDE SEQUENCE</scope>
    <source>
        <strain evidence="1">20VBR1</strain>
    </source>
</reference>
<organism evidence="1">
    <name type="scientific">Phenylobacterium glaciei</name>
    <dbReference type="NCBI Taxonomy" id="2803784"/>
    <lineage>
        <taxon>Bacteria</taxon>
        <taxon>Pseudomonadati</taxon>
        <taxon>Pseudomonadota</taxon>
        <taxon>Alphaproteobacteria</taxon>
        <taxon>Caulobacterales</taxon>
        <taxon>Caulobacteraceae</taxon>
        <taxon>Phenylobacterium</taxon>
    </lineage>
</organism>
<dbReference type="EMBL" id="CP068570">
    <property type="protein sequence ID" value="QQZ48864.1"/>
    <property type="molecule type" value="Genomic_DNA"/>
</dbReference>
<accession>A0A974P0Y2</accession>
<gene>
    <name evidence="1" type="ORF">JKL49_16350</name>
</gene>
<name>A0A974P0Y2_9CAUL</name>
<dbReference type="AlphaFoldDB" id="A0A974P0Y2"/>